<organism evidence="6 7">
    <name type="scientific">Glycomyces paridis</name>
    <dbReference type="NCBI Taxonomy" id="2126555"/>
    <lineage>
        <taxon>Bacteria</taxon>
        <taxon>Bacillati</taxon>
        <taxon>Actinomycetota</taxon>
        <taxon>Actinomycetes</taxon>
        <taxon>Glycomycetales</taxon>
        <taxon>Glycomycetaceae</taxon>
        <taxon>Glycomyces</taxon>
    </lineage>
</organism>
<evidence type="ECO:0000256" key="2">
    <source>
        <dbReference type="ARBA" id="ARBA00022692"/>
    </source>
</evidence>
<protein>
    <submittedName>
        <fullName evidence="6">DoxX family protein</fullName>
    </submittedName>
</protein>
<dbReference type="OrthoDB" id="3576439at2"/>
<dbReference type="Pfam" id="PF13564">
    <property type="entry name" value="DoxX_2"/>
    <property type="match status" value="1"/>
</dbReference>
<dbReference type="GO" id="GO:0016020">
    <property type="term" value="C:membrane"/>
    <property type="evidence" value="ECO:0007669"/>
    <property type="project" value="UniProtKB-SubCell"/>
</dbReference>
<proteinExistence type="predicted"/>
<keyword evidence="3 5" id="KW-1133">Transmembrane helix</keyword>
<keyword evidence="7" id="KW-1185">Reference proteome</keyword>
<dbReference type="InterPro" id="IPR032808">
    <property type="entry name" value="DoxX"/>
</dbReference>
<accession>A0A4S8PE24</accession>
<evidence type="ECO:0000256" key="4">
    <source>
        <dbReference type="ARBA" id="ARBA00023136"/>
    </source>
</evidence>
<feature type="transmembrane region" description="Helical" evidence="5">
    <location>
        <begin position="87"/>
        <end position="105"/>
    </location>
</feature>
<dbReference type="EMBL" id="STGX01000014">
    <property type="protein sequence ID" value="THV26554.1"/>
    <property type="molecule type" value="Genomic_DNA"/>
</dbReference>
<feature type="transmembrane region" description="Helical" evidence="5">
    <location>
        <begin position="22"/>
        <end position="42"/>
    </location>
</feature>
<sequence length="143" mass="15179">MSANDIAPETNAAAGPGRALNVTLWVLQILLAVFLIVASAGPKLIGHESAAEGFDLIGWGDWFMYCIGALELAGGVGLLVPRLAGLAAIGLSLLMVGAAIFNATVLDFPVYTPLILLVLFVFIAWGRLYQTRRLFAYGFKQAV</sequence>
<keyword evidence="4 5" id="KW-0472">Membrane</keyword>
<comment type="caution">
    <text evidence="6">The sequence shown here is derived from an EMBL/GenBank/DDBJ whole genome shotgun (WGS) entry which is preliminary data.</text>
</comment>
<evidence type="ECO:0000256" key="5">
    <source>
        <dbReference type="SAM" id="Phobius"/>
    </source>
</evidence>
<reference evidence="6 7" key="1">
    <citation type="journal article" date="2018" name="Int. J. Syst. Evol. Microbiol.">
        <title>Glycomyces paridis sp. nov., isolated from the medicinal plant Paris polyphylla.</title>
        <authorList>
            <person name="Fang X.M."/>
            <person name="Bai J.L."/>
            <person name="Su J."/>
            <person name="Zhao L.L."/>
            <person name="Liu H.Y."/>
            <person name="Ma B.P."/>
            <person name="Zhang Y.Q."/>
            <person name="Yu L.Y."/>
        </authorList>
    </citation>
    <scope>NUCLEOTIDE SEQUENCE [LARGE SCALE GENOMIC DNA]</scope>
    <source>
        <strain evidence="6 7">CPCC 204357</strain>
    </source>
</reference>
<dbReference type="Proteomes" id="UP000305792">
    <property type="component" value="Unassembled WGS sequence"/>
</dbReference>
<feature type="transmembrane region" description="Helical" evidence="5">
    <location>
        <begin position="111"/>
        <end position="129"/>
    </location>
</feature>
<evidence type="ECO:0000313" key="6">
    <source>
        <dbReference type="EMBL" id="THV26554.1"/>
    </source>
</evidence>
<gene>
    <name evidence="6" type="ORF">E9998_18540</name>
</gene>
<name>A0A4S8PE24_9ACTN</name>
<evidence type="ECO:0000313" key="7">
    <source>
        <dbReference type="Proteomes" id="UP000305792"/>
    </source>
</evidence>
<keyword evidence="2 5" id="KW-0812">Transmembrane</keyword>
<evidence type="ECO:0000256" key="1">
    <source>
        <dbReference type="ARBA" id="ARBA00004141"/>
    </source>
</evidence>
<feature type="transmembrane region" description="Helical" evidence="5">
    <location>
        <begin position="62"/>
        <end position="80"/>
    </location>
</feature>
<comment type="subcellular location">
    <subcellularLocation>
        <location evidence="1">Membrane</location>
        <topology evidence="1">Multi-pass membrane protein</topology>
    </subcellularLocation>
</comment>
<evidence type="ECO:0000256" key="3">
    <source>
        <dbReference type="ARBA" id="ARBA00022989"/>
    </source>
</evidence>
<dbReference type="AlphaFoldDB" id="A0A4S8PE24"/>
<dbReference type="RefSeq" id="WP_136531183.1">
    <property type="nucleotide sequence ID" value="NZ_STGX01000014.1"/>
</dbReference>